<dbReference type="InterPro" id="IPR013216">
    <property type="entry name" value="Methyltransf_11"/>
</dbReference>
<dbReference type="PANTHER" id="PTHR43861">
    <property type="entry name" value="TRANS-ACONITATE 2-METHYLTRANSFERASE-RELATED"/>
    <property type="match status" value="1"/>
</dbReference>
<dbReference type="OrthoDB" id="6064711at2"/>
<reference evidence="3 4" key="1">
    <citation type="submission" date="2019-03" db="EMBL/GenBank/DDBJ databases">
        <title>Draft genome sequences of novel Actinobacteria.</title>
        <authorList>
            <person name="Sahin N."/>
            <person name="Ay H."/>
            <person name="Saygin H."/>
        </authorList>
    </citation>
    <scope>NUCLEOTIDE SEQUENCE [LARGE SCALE GENOMIC DNA]</scope>
    <source>
        <strain evidence="3 4">5K138</strain>
    </source>
</reference>
<keyword evidence="3" id="KW-0489">Methyltransferase</keyword>
<dbReference type="InterPro" id="IPR029063">
    <property type="entry name" value="SAM-dependent_MTases_sf"/>
</dbReference>
<evidence type="ECO:0000259" key="2">
    <source>
        <dbReference type="Pfam" id="PF08241"/>
    </source>
</evidence>
<dbReference type="EMBL" id="SMKZ01000006">
    <property type="protein sequence ID" value="TDE12999.1"/>
    <property type="molecule type" value="Genomic_DNA"/>
</dbReference>
<evidence type="ECO:0000256" key="1">
    <source>
        <dbReference type="SAM" id="MobiDB-lite"/>
    </source>
</evidence>
<name>A0A4R5DGR1_9ACTN</name>
<proteinExistence type="predicted"/>
<feature type="region of interest" description="Disordered" evidence="1">
    <location>
        <begin position="262"/>
        <end position="296"/>
    </location>
</feature>
<dbReference type="CDD" id="cd02440">
    <property type="entry name" value="AdoMet_MTases"/>
    <property type="match status" value="1"/>
</dbReference>
<keyword evidence="3" id="KW-0808">Transferase</keyword>
<feature type="region of interest" description="Disordered" evidence="1">
    <location>
        <begin position="375"/>
        <end position="399"/>
    </location>
</feature>
<organism evidence="3 4">
    <name type="scientific">Jiangella asiatica</name>
    <dbReference type="NCBI Taxonomy" id="2530372"/>
    <lineage>
        <taxon>Bacteria</taxon>
        <taxon>Bacillati</taxon>
        <taxon>Actinomycetota</taxon>
        <taxon>Actinomycetes</taxon>
        <taxon>Jiangellales</taxon>
        <taxon>Jiangellaceae</taxon>
        <taxon>Jiangella</taxon>
    </lineage>
</organism>
<keyword evidence="4" id="KW-1185">Reference proteome</keyword>
<accession>A0A4R5DGR1</accession>
<dbReference type="SUPFAM" id="SSF53335">
    <property type="entry name" value="S-adenosyl-L-methionine-dependent methyltransferases"/>
    <property type="match status" value="1"/>
</dbReference>
<dbReference type="AlphaFoldDB" id="A0A4R5DGR1"/>
<feature type="domain" description="Methyltransferase type 11" evidence="2">
    <location>
        <begin position="66"/>
        <end position="157"/>
    </location>
</feature>
<evidence type="ECO:0000313" key="4">
    <source>
        <dbReference type="Proteomes" id="UP000294739"/>
    </source>
</evidence>
<protein>
    <submittedName>
        <fullName evidence="3">Class I SAM-dependent methyltransferase</fullName>
    </submittedName>
</protein>
<dbReference type="Proteomes" id="UP000294739">
    <property type="component" value="Unassembled WGS sequence"/>
</dbReference>
<dbReference type="Pfam" id="PF08241">
    <property type="entry name" value="Methyltransf_11"/>
    <property type="match status" value="1"/>
</dbReference>
<dbReference type="Gene3D" id="3.40.50.150">
    <property type="entry name" value="Vaccinia Virus protein VP39"/>
    <property type="match status" value="1"/>
</dbReference>
<feature type="compositionally biased region" description="Basic residues" evidence="1">
    <location>
        <begin position="268"/>
        <end position="279"/>
    </location>
</feature>
<dbReference type="GO" id="GO:0032259">
    <property type="term" value="P:methylation"/>
    <property type="evidence" value="ECO:0007669"/>
    <property type="project" value="UniProtKB-KW"/>
</dbReference>
<feature type="region of interest" description="Disordered" evidence="1">
    <location>
        <begin position="189"/>
        <end position="228"/>
    </location>
</feature>
<dbReference type="GO" id="GO:0008757">
    <property type="term" value="F:S-adenosylmethionine-dependent methyltransferase activity"/>
    <property type="evidence" value="ECO:0007669"/>
    <property type="project" value="InterPro"/>
</dbReference>
<sequence>MSEPGRAGLRCAVHRFCLTGANMRTRLLKTLARINEHHPWSHNDAYAPFVIYHAWRGRRAGAVTGLDVGCGTGRLLRRLARVLPEVTGIEPDPDASKKATASTKDRSNVTVVQSAFPTSEHSRFDFVSMVAVLHHLPLHRGIRAAREVVTPGGRLIIVGCYRDEPRSQRWLELVSLLMNPLIGLVLHPRRASEPPREHDGPRSRADRLIHTDQRGPPRIASRRQGSPRPLLEVHRSLARTAELTQGMRTDLPRSVLDCRRSTGGRVSRISRRRTARRRQAWSGSADTLPCRRPLRTGRADFSAPRLKQAARALRVELPGSCVGVPGGCGGRKRVRGVFVHRPACRFVRDASGRSWRSLDGRCAATIVPTRAGIVGAGRRRGGGHRTVGSGRPAWRAGAG</sequence>
<comment type="caution">
    <text evidence="3">The sequence shown here is derived from an EMBL/GenBank/DDBJ whole genome shotgun (WGS) entry which is preliminary data.</text>
</comment>
<dbReference type="InParanoid" id="A0A4R5DGR1"/>
<feature type="compositionally biased region" description="Basic and acidic residues" evidence="1">
    <location>
        <begin position="190"/>
        <end position="215"/>
    </location>
</feature>
<gene>
    <name evidence="3" type="ORF">E1269_06285</name>
</gene>
<evidence type="ECO:0000313" key="3">
    <source>
        <dbReference type="EMBL" id="TDE12999.1"/>
    </source>
</evidence>